<evidence type="ECO:0000313" key="4">
    <source>
        <dbReference type="Proteomes" id="UP000677918"/>
    </source>
</evidence>
<reference evidence="3" key="1">
    <citation type="submission" date="2021-04" db="EMBL/GenBank/DDBJ databases">
        <title>Draft genome sequence of Xylanibacillus composti strain K13.</title>
        <authorList>
            <person name="Uke A."/>
            <person name="Chhe C."/>
            <person name="Baramee S."/>
            <person name="Kosugi A."/>
        </authorList>
    </citation>
    <scope>NUCLEOTIDE SEQUENCE</scope>
    <source>
        <strain evidence="3">K13</strain>
    </source>
</reference>
<feature type="signal peptide" evidence="1">
    <location>
        <begin position="1"/>
        <end position="24"/>
    </location>
</feature>
<evidence type="ECO:0000256" key="1">
    <source>
        <dbReference type="SAM" id="SignalP"/>
    </source>
</evidence>
<accession>A0A8J4M2A7</accession>
<dbReference type="Proteomes" id="UP000677918">
    <property type="component" value="Unassembled WGS sequence"/>
</dbReference>
<dbReference type="Pfam" id="PF26613">
    <property type="entry name" value="DUF8193"/>
    <property type="match status" value="1"/>
</dbReference>
<dbReference type="AlphaFoldDB" id="A0A8J4M2A7"/>
<gene>
    <name evidence="3" type="ORF">XYCOK13_11550</name>
</gene>
<feature type="domain" description="DUF8193" evidence="2">
    <location>
        <begin position="25"/>
        <end position="173"/>
    </location>
</feature>
<dbReference type="EMBL" id="BOVK01000015">
    <property type="protein sequence ID" value="GIQ68331.1"/>
    <property type="molecule type" value="Genomic_DNA"/>
</dbReference>
<sequence>MKRFLISVLSLFIIVSSVSSSIYANGDGNIDNGGGDMGSGTSQNKWTPGYDGVRITIVREIDEKPVSNPLDYTNKTPSSGLIHFGKVSKLQYRSGTLLTVKVGGYAYKIPATPMPRIISSGDTITNIEVIKRYFTSEGAVKMVANDTGMDYDTLTNGNYKLLLEPIAYLTFQADSWR</sequence>
<evidence type="ECO:0000259" key="2">
    <source>
        <dbReference type="Pfam" id="PF26613"/>
    </source>
</evidence>
<feature type="chain" id="PRO_5035211944" description="DUF8193 domain-containing protein" evidence="1">
    <location>
        <begin position="25"/>
        <end position="177"/>
    </location>
</feature>
<name>A0A8J4M2A7_9BACL</name>
<organism evidence="3 4">
    <name type="scientific">Xylanibacillus composti</name>
    <dbReference type="NCBI Taxonomy" id="1572762"/>
    <lineage>
        <taxon>Bacteria</taxon>
        <taxon>Bacillati</taxon>
        <taxon>Bacillota</taxon>
        <taxon>Bacilli</taxon>
        <taxon>Bacillales</taxon>
        <taxon>Paenibacillaceae</taxon>
        <taxon>Xylanibacillus</taxon>
    </lineage>
</organism>
<dbReference type="InterPro" id="IPR058506">
    <property type="entry name" value="DUF8193"/>
</dbReference>
<comment type="caution">
    <text evidence="3">The sequence shown here is derived from an EMBL/GenBank/DDBJ whole genome shotgun (WGS) entry which is preliminary data.</text>
</comment>
<keyword evidence="4" id="KW-1185">Reference proteome</keyword>
<evidence type="ECO:0000313" key="3">
    <source>
        <dbReference type="EMBL" id="GIQ68331.1"/>
    </source>
</evidence>
<keyword evidence="1" id="KW-0732">Signal</keyword>
<dbReference type="RefSeq" id="WP_244865021.1">
    <property type="nucleotide sequence ID" value="NZ_BOVK01000015.1"/>
</dbReference>
<protein>
    <recommendedName>
        <fullName evidence="2">DUF8193 domain-containing protein</fullName>
    </recommendedName>
</protein>
<proteinExistence type="predicted"/>